<keyword evidence="3 6" id="KW-0285">Flavoprotein</keyword>
<dbReference type="NCBIfam" id="NF002519">
    <property type="entry name" value="PRK01908.1"/>
    <property type="match status" value="1"/>
</dbReference>
<dbReference type="GO" id="GO:0005886">
    <property type="term" value="C:plasma membrane"/>
    <property type="evidence" value="ECO:0007669"/>
    <property type="project" value="UniProtKB-SubCell"/>
</dbReference>
<dbReference type="NCBIfam" id="TIGR01947">
    <property type="entry name" value="rnfG"/>
    <property type="match status" value="1"/>
</dbReference>
<accession>A0A1E2V920</accession>
<comment type="subunit">
    <text evidence="6">The complex is composed of six subunits: RnfA, RnfB, RnfC, RnfD, RnfE and RnfG.</text>
</comment>
<keyword evidence="6" id="KW-1133">Transmembrane helix</keyword>
<feature type="domain" description="FMN-binding" evidence="7">
    <location>
        <begin position="104"/>
        <end position="196"/>
    </location>
</feature>
<keyword evidence="2 6" id="KW-0597">Phosphoprotein</keyword>
<dbReference type="EC" id="7.-.-.-" evidence="6"/>
<feature type="modified residue" description="FMN phosphoryl threonine" evidence="6">
    <location>
        <position position="179"/>
    </location>
</feature>
<dbReference type="SMART" id="SM00900">
    <property type="entry name" value="FMN_bind"/>
    <property type="match status" value="1"/>
</dbReference>
<dbReference type="EMBL" id="MDTQ01000001">
    <property type="protein sequence ID" value="ODC03352.1"/>
    <property type="molecule type" value="Genomic_DNA"/>
</dbReference>
<dbReference type="PANTHER" id="PTHR36118:SF1">
    <property type="entry name" value="ION-TRANSLOCATING OXIDOREDUCTASE COMPLEX SUBUNIT G"/>
    <property type="match status" value="1"/>
</dbReference>
<dbReference type="GO" id="GO:0022900">
    <property type="term" value="P:electron transport chain"/>
    <property type="evidence" value="ECO:0007669"/>
    <property type="project" value="UniProtKB-UniRule"/>
</dbReference>
<gene>
    <name evidence="6" type="primary">rnfG</name>
    <name evidence="8" type="ORF">BFW38_07120</name>
</gene>
<evidence type="ECO:0000256" key="2">
    <source>
        <dbReference type="ARBA" id="ARBA00022553"/>
    </source>
</evidence>
<comment type="subcellular location">
    <subcellularLocation>
        <location evidence="6">Cell inner membrane</location>
        <topology evidence="6">Single-pass membrane protein</topology>
    </subcellularLocation>
</comment>
<comment type="function">
    <text evidence="6">Part of a membrane-bound complex that couples electron transfer with translocation of ions across the membrane.</text>
</comment>
<keyword evidence="6" id="KW-1003">Cell membrane</keyword>
<evidence type="ECO:0000256" key="6">
    <source>
        <dbReference type="HAMAP-Rule" id="MF_00479"/>
    </source>
</evidence>
<dbReference type="OrthoDB" id="9784165at2"/>
<comment type="similarity">
    <text evidence="6">Belongs to the RnfG family.</text>
</comment>
<dbReference type="PIRSF" id="PIRSF006091">
    <property type="entry name" value="E_trnsport_RnfG"/>
    <property type="match status" value="1"/>
</dbReference>
<dbReference type="HAMAP" id="MF_00479">
    <property type="entry name" value="RsxG_RnfG"/>
    <property type="match status" value="1"/>
</dbReference>
<keyword evidence="9" id="KW-1185">Reference proteome</keyword>
<keyword evidence="4 6" id="KW-0288">FMN</keyword>
<dbReference type="PANTHER" id="PTHR36118">
    <property type="entry name" value="ION-TRANSLOCATING OXIDOREDUCTASE COMPLEX SUBUNIT G"/>
    <property type="match status" value="1"/>
</dbReference>
<dbReference type="STRING" id="197479.BFW38_07120"/>
<evidence type="ECO:0000256" key="4">
    <source>
        <dbReference type="ARBA" id="ARBA00022643"/>
    </source>
</evidence>
<keyword evidence="6" id="KW-0812">Transmembrane</keyword>
<comment type="caution">
    <text evidence="8">The sequence shown here is derived from an EMBL/GenBank/DDBJ whole genome shotgun (WGS) entry which is preliminary data.</text>
</comment>
<sequence length="215" mass="23930">MTIQSPWLKGAIGLALFALVTGGVVSITHALTWSDIQDNRAYAASQALRSLAPEPDYQLDLKQEVIRLGPVPALGQTAEFKIYRARTTHDELGLLLLPVISHQGYSGDIKLLVAVDIKGQVQGIRVLMHQETPGLGDRIEQRKSNWLEQFTGQSLQQLPDSQWRVKKDGGHFDQLTGATITPRAVVGAVYQALHWVQEHHDTLWMDDIQAVRRSL</sequence>
<keyword evidence="5 6" id="KW-0249">Electron transport</keyword>
<dbReference type="GO" id="GO:0010181">
    <property type="term" value="F:FMN binding"/>
    <property type="evidence" value="ECO:0007669"/>
    <property type="project" value="InterPro"/>
</dbReference>
<dbReference type="AlphaFoldDB" id="A0A1E2V920"/>
<dbReference type="Proteomes" id="UP000094291">
    <property type="component" value="Unassembled WGS sequence"/>
</dbReference>
<evidence type="ECO:0000256" key="5">
    <source>
        <dbReference type="ARBA" id="ARBA00022982"/>
    </source>
</evidence>
<dbReference type="InterPro" id="IPR007329">
    <property type="entry name" value="FMN-bd"/>
</dbReference>
<keyword evidence="1 6" id="KW-0813">Transport</keyword>
<evidence type="ECO:0000256" key="1">
    <source>
        <dbReference type="ARBA" id="ARBA00022448"/>
    </source>
</evidence>
<dbReference type="RefSeq" id="WP_068997768.1">
    <property type="nucleotide sequence ID" value="NZ_MDTQ01000001.1"/>
</dbReference>
<keyword evidence="6" id="KW-0997">Cell inner membrane</keyword>
<evidence type="ECO:0000259" key="7">
    <source>
        <dbReference type="SMART" id="SM00900"/>
    </source>
</evidence>
<name>A0A1E2V920_9GAMM</name>
<dbReference type="GO" id="GO:0009055">
    <property type="term" value="F:electron transfer activity"/>
    <property type="evidence" value="ECO:0007669"/>
    <property type="project" value="InterPro"/>
</dbReference>
<keyword evidence="6" id="KW-1278">Translocase</keyword>
<proteinExistence type="inferred from homology"/>
<keyword evidence="6" id="KW-0472">Membrane</keyword>
<evidence type="ECO:0000313" key="8">
    <source>
        <dbReference type="EMBL" id="ODC03352.1"/>
    </source>
</evidence>
<reference evidence="8 9" key="1">
    <citation type="submission" date="2016-08" db="EMBL/GenBank/DDBJ databases">
        <authorList>
            <person name="Seilhamer J.J."/>
        </authorList>
    </citation>
    <scope>NUCLEOTIDE SEQUENCE [LARGE SCALE GENOMIC DNA]</scope>
    <source>
        <strain evidence="8 9">PH27A</strain>
    </source>
</reference>
<comment type="cofactor">
    <cofactor evidence="6">
        <name>FMN</name>
        <dbReference type="ChEBI" id="CHEBI:58210"/>
    </cofactor>
</comment>
<dbReference type="Pfam" id="PF04205">
    <property type="entry name" value="FMN_bind"/>
    <property type="match status" value="1"/>
</dbReference>
<dbReference type="InterPro" id="IPR010209">
    <property type="entry name" value="Ion_transpt_RnfG/RsxG"/>
</dbReference>
<protein>
    <recommendedName>
        <fullName evidence="6">Ion-translocating oxidoreductase complex subunit G</fullName>
        <ecNumber evidence="6">7.-.-.-</ecNumber>
    </recommendedName>
    <alternativeName>
        <fullName evidence="6">Rnf electron transport complex subunit G</fullName>
    </alternativeName>
</protein>
<organism evidence="8 9">
    <name type="scientific">Terasakiispira papahanaumokuakeensis</name>
    <dbReference type="NCBI Taxonomy" id="197479"/>
    <lineage>
        <taxon>Bacteria</taxon>
        <taxon>Pseudomonadati</taxon>
        <taxon>Pseudomonadota</taxon>
        <taxon>Gammaproteobacteria</taxon>
        <taxon>Oceanospirillales</taxon>
        <taxon>Terasakiispira</taxon>
    </lineage>
</organism>
<evidence type="ECO:0000256" key="3">
    <source>
        <dbReference type="ARBA" id="ARBA00022630"/>
    </source>
</evidence>
<evidence type="ECO:0000313" key="9">
    <source>
        <dbReference type="Proteomes" id="UP000094291"/>
    </source>
</evidence>